<dbReference type="PATRIC" id="fig|991905.3.peg.3711"/>
<evidence type="ECO:0000313" key="2">
    <source>
        <dbReference type="Proteomes" id="UP000008130"/>
    </source>
</evidence>
<keyword evidence="2" id="KW-1185">Reference proteome</keyword>
<dbReference type="Pfam" id="PF13289">
    <property type="entry name" value="SIR2_2"/>
    <property type="match status" value="1"/>
</dbReference>
<accession>F2J1V5</accession>
<dbReference type="OrthoDB" id="288285at2"/>
<proteinExistence type="predicted"/>
<dbReference type="EMBL" id="CP002568">
    <property type="protein sequence ID" value="ADZ72016.1"/>
    <property type="molecule type" value="Genomic_DNA"/>
</dbReference>
<name>F2J1V5_POLGS</name>
<dbReference type="SUPFAM" id="SSF52467">
    <property type="entry name" value="DHS-like NAD/FAD-binding domain"/>
    <property type="match status" value="1"/>
</dbReference>
<evidence type="ECO:0000313" key="1">
    <source>
        <dbReference type="EMBL" id="ADZ72016.1"/>
    </source>
</evidence>
<dbReference type="RefSeq" id="WP_013654325.1">
    <property type="nucleotide sequence ID" value="NC_015259.1"/>
</dbReference>
<protein>
    <submittedName>
        <fullName evidence="1">Uncharacterized protein</fullName>
    </submittedName>
</protein>
<gene>
    <name evidence="1" type="ordered locus">SL003B_3594</name>
</gene>
<dbReference type="KEGG" id="pgv:SL003B_3594"/>
<dbReference type="STRING" id="991905.SL003B_3594"/>
<dbReference type="HOGENOM" id="CLU_440655_0_0_5"/>
<dbReference type="Proteomes" id="UP000008130">
    <property type="component" value="Chromosome"/>
</dbReference>
<dbReference type="InterPro" id="IPR029035">
    <property type="entry name" value="DHS-like_NAD/FAD-binding_dom"/>
</dbReference>
<organism evidence="1 2">
    <name type="scientific">Polymorphum gilvum (strain LMG 25793 / CGMCC 1.9160 / SL003B-26A1)</name>
    <dbReference type="NCBI Taxonomy" id="991905"/>
    <lineage>
        <taxon>Bacteria</taxon>
        <taxon>Pseudomonadati</taxon>
        <taxon>Pseudomonadota</taxon>
        <taxon>Alphaproteobacteria</taxon>
        <taxon>Rhodobacterales</taxon>
        <taxon>Paracoccaceae</taxon>
        <taxon>Polymorphum</taxon>
    </lineage>
</organism>
<reference evidence="1 2" key="1">
    <citation type="journal article" date="2011" name="J. Bacteriol.">
        <title>Complete genome sequence of Polymorphum gilvum SL003B-26A1T, a crude oil-degrading bacterium from oil-polluted saline soil.</title>
        <authorList>
            <person name="Li S.G."/>
            <person name="Tang Y.Q."/>
            <person name="Nie Y."/>
            <person name="Cai M."/>
            <person name="Wu X.L."/>
        </authorList>
    </citation>
    <scope>NUCLEOTIDE SEQUENCE [LARGE SCALE GENOMIC DNA]</scope>
    <source>
        <strain evidence="2">LMG 25793 / CGMCC 1.9160 / SL003B-26A1</strain>
    </source>
</reference>
<sequence length="594" mass="65898">MNAEAPIDQGQLTGIICERPQNFGWFLGAGTSRTAGLPTATDIIWDLKRRYYCQQENEDISRQDVQLEAVRSRIQSYMTSKGFPDEWAPEEYSTYFEKIFGEDRERQRRYLAGILAEDKATLSIGNRVLGAMLSCGLSRIAYTTNFDTIVEKAIAEVSGASLSAFHIEGSRSAVQAINNEEFPFYCKLHGDFRHDSIKNLASDLAAQNAELAQSFKVSAARFGFVVMGFSGRDDSVMTMFKEALDAPNAFPHGFYWTGIKGTAPASAVDELVNAARAKGVKAAYVAIETFDALMLRIWRNLPGKPPDLDKKVRKSQAASVSIPLPGAGTGKPIMRLNALPLTSLPGECQSLSFTCDKDWRALRDVQRKSEGRLILTKGDTVLAWGAEADLREHFKSDLNALVPHDLGQQLLTLDEHLYLKGFLEEALCAALVRGKPLLTRTHGQSAFIIANAHAEDQSPFYGLAQTVGKVHGQIDGLTAPADDHHPEPERVRWAEAARVSLDLRDGKYWLIVDPDIWIWPSRARRIADEFLSKRRGDRFNKKYNQLLDAWVRLVGGTEARNTEVTVSAFGSGNVAENPTFSFGTRTGFSQRLRS</sequence>
<dbReference type="eggNOG" id="COG0846">
    <property type="taxonomic scope" value="Bacteria"/>
</dbReference>
<dbReference type="AlphaFoldDB" id="F2J1V5"/>